<accession>A0ABK0LY71</accession>
<keyword evidence="3" id="KW-0238">DNA-binding</keyword>
<dbReference type="InterPro" id="IPR011598">
    <property type="entry name" value="bHLH_dom"/>
</dbReference>
<evidence type="ECO:0000259" key="7">
    <source>
        <dbReference type="PROSITE" id="PS50888"/>
    </source>
</evidence>
<proteinExistence type="predicted"/>
<feature type="domain" description="BHLH" evidence="7">
    <location>
        <begin position="81"/>
        <end position="135"/>
    </location>
</feature>
<reference evidence="8" key="2">
    <citation type="submission" date="2025-08" db="UniProtKB">
        <authorList>
            <consortium name="Ensembl"/>
        </authorList>
    </citation>
    <scope>IDENTIFICATION</scope>
    <source>
        <strain evidence="8">Brown Norway</strain>
    </source>
</reference>
<dbReference type="CDD" id="cd18938">
    <property type="entry name" value="bHLH_TS_Mesp"/>
    <property type="match status" value="1"/>
</dbReference>
<organism evidence="8 9">
    <name type="scientific">Rattus norvegicus</name>
    <name type="common">Rat</name>
    <dbReference type="NCBI Taxonomy" id="10116"/>
    <lineage>
        <taxon>Eukaryota</taxon>
        <taxon>Metazoa</taxon>
        <taxon>Chordata</taxon>
        <taxon>Craniata</taxon>
        <taxon>Vertebrata</taxon>
        <taxon>Euteleostomi</taxon>
        <taxon>Mammalia</taxon>
        <taxon>Eutheria</taxon>
        <taxon>Euarchontoglires</taxon>
        <taxon>Glires</taxon>
        <taxon>Rodentia</taxon>
        <taxon>Myomorpha</taxon>
        <taxon>Muroidea</taxon>
        <taxon>Muridae</taxon>
        <taxon>Murinae</taxon>
        <taxon>Rattus</taxon>
    </lineage>
</organism>
<feature type="compositionally biased region" description="Low complexity" evidence="6">
    <location>
        <begin position="67"/>
        <end position="79"/>
    </location>
</feature>
<dbReference type="GeneTree" id="ENSGT00530000063712"/>
<evidence type="ECO:0000256" key="6">
    <source>
        <dbReference type="SAM" id="MobiDB-lite"/>
    </source>
</evidence>
<evidence type="ECO:0000313" key="9">
    <source>
        <dbReference type="Proteomes" id="UP000002494"/>
    </source>
</evidence>
<feature type="compositionally biased region" description="Polar residues" evidence="6">
    <location>
        <begin position="373"/>
        <end position="400"/>
    </location>
</feature>
<dbReference type="InterPro" id="IPR040259">
    <property type="entry name" value="Mesogenin/MesP"/>
</dbReference>
<dbReference type="Gene3D" id="4.10.280.10">
    <property type="entry name" value="Helix-loop-helix DNA-binding domain"/>
    <property type="match status" value="1"/>
</dbReference>
<dbReference type="Ensembl" id="ENSRNOT00000128298.1">
    <property type="protein sequence ID" value="ENSRNOP00000107508.1"/>
    <property type="gene ID" value="ENSRNOG00000014925.7"/>
</dbReference>
<evidence type="ECO:0000256" key="5">
    <source>
        <dbReference type="ARBA" id="ARBA00023242"/>
    </source>
</evidence>
<feature type="region of interest" description="Disordered" evidence="6">
    <location>
        <begin position="155"/>
        <end position="174"/>
    </location>
</feature>
<protein>
    <submittedName>
        <fullName evidence="8">Mesoderm posterior bHLH transcription factor 2</fullName>
    </submittedName>
</protein>
<dbReference type="Proteomes" id="UP000002494">
    <property type="component" value="Chromosome 1"/>
</dbReference>
<evidence type="ECO:0000256" key="4">
    <source>
        <dbReference type="ARBA" id="ARBA00023163"/>
    </source>
</evidence>
<reference evidence="8" key="3">
    <citation type="submission" date="2025-09" db="UniProtKB">
        <authorList>
            <consortium name="Ensembl"/>
        </authorList>
    </citation>
    <scope>IDENTIFICATION</scope>
    <source>
        <strain evidence="8">Brown Norway</strain>
    </source>
</reference>
<dbReference type="PROSITE" id="PS50888">
    <property type="entry name" value="BHLH"/>
    <property type="match status" value="1"/>
</dbReference>
<evidence type="ECO:0000256" key="3">
    <source>
        <dbReference type="ARBA" id="ARBA00023125"/>
    </source>
</evidence>
<evidence type="ECO:0000256" key="2">
    <source>
        <dbReference type="ARBA" id="ARBA00023015"/>
    </source>
</evidence>
<evidence type="ECO:0000256" key="1">
    <source>
        <dbReference type="ARBA" id="ARBA00022473"/>
    </source>
</evidence>
<feature type="compositionally biased region" description="Polar residues" evidence="6">
    <location>
        <begin position="50"/>
        <end position="66"/>
    </location>
</feature>
<feature type="compositionally biased region" description="Low complexity" evidence="6">
    <location>
        <begin position="30"/>
        <end position="42"/>
    </location>
</feature>
<dbReference type="Pfam" id="PF00010">
    <property type="entry name" value="HLH"/>
    <property type="match status" value="1"/>
</dbReference>
<dbReference type="RGD" id="1305959">
    <property type="gene designation" value="Mesp2"/>
</dbReference>
<dbReference type="InterPro" id="IPR036638">
    <property type="entry name" value="HLH_DNA-bd_sf"/>
</dbReference>
<gene>
    <name evidence="8" type="primary">Mesp2</name>
</gene>
<keyword evidence="4" id="KW-0804">Transcription</keyword>
<keyword evidence="1" id="KW-0217">Developmental protein</keyword>
<sequence length="421" mass="45628">MAQSPQPQSLQGLDHWVFSQGWGWARHSDSTSPASSSDSSGSCPCYATRPPSQSTGPARSARNTQVAPNAPRRARPAPAGGQRQSASEREKLRMRTLARALQELRRFLPPSVAPAGQSLTKIETLRLAIRYIGHLSALLGLSEDSLRRRRRRSADAAFSHRCPQCPDDSSPSQAQMLGPSLGSDISSGLSWGCPPACPGPIISPENLGSRISNVDPWVTPPYCSQIQSPLHQSLERAADTSHWAPPHACPGMQISPEPRNKTGHWTASTEPAELTKVYQVRGYPMKGQMEVALLPPEGKEMRPWEVIAATIIATTAMQQSPQFGEEKRPGWKSLSVSPEPCLALGSPPLLPRPSCQRLQPQPQWGCWDHSAEALSSSEDQGSSPALQLPVTSPTPSSGLQFSGCPELWQEDLEGPPLNIFY</sequence>
<dbReference type="SUPFAM" id="SSF47459">
    <property type="entry name" value="HLH, helix-loop-helix DNA-binding domain"/>
    <property type="match status" value="1"/>
</dbReference>
<feature type="region of interest" description="Disordered" evidence="6">
    <location>
        <begin position="371"/>
        <end position="403"/>
    </location>
</feature>
<name>A0ABK0LY71_RAT</name>
<keyword evidence="9" id="KW-1185">Reference proteome</keyword>
<reference evidence="8" key="1">
    <citation type="submission" date="2024-01" db="EMBL/GenBank/DDBJ databases">
        <title>GRCr8: a new rat reference genome assembly contstructed from accurate long reads and long range scaffolding.</title>
        <authorList>
            <person name="Doris P.A."/>
            <person name="Kalbfleisch T."/>
            <person name="Li K."/>
            <person name="Howe K."/>
            <person name="Wood J."/>
        </authorList>
    </citation>
    <scope>NUCLEOTIDE SEQUENCE [LARGE SCALE GENOMIC DNA]</scope>
    <source>
        <strain evidence="8">Brown Norway</strain>
    </source>
</reference>
<feature type="region of interest" description="Disordered" evidence="6">
    <location>
        <begin position="24"/>
        <end position="92"/>
    </location>
</feature>
<dbReference type="PANTHER" id="PTHR20937:SF17">
    <property type="entry name" value="MESODERM POSTERIOR PROTEIN 2"/>
    <property type="match status" value="1"/>
</dbReference>
<dbReference type="SMART" id="SM00353">
    <property type="entry name" value="HLH"/>
    <property type="match status" value="1"/>
</dbReference>
<keyword evidence="2" id="KW-0805">Transcription regulation</keyword>
<dbReference type="PANTHER" id="PTHR20937">
    <property type="entry name" value="IP14615P"/>
    <property type="match status" value="1"/>
</dbReference>
<keyword evidence="5" id="KW-0539">Nucleus</keyword>
<evidence type="ECO:0000313" key="8">
    <source>
        <dbReference type="Ensembl" id="ENSRNOP00000107508.1"/>
    </source>
</evidence>